<dbReference type="EMBL" id="VSWC01000144">
    <property type="protein sequence ID" value="KAA1077523.1"/>
    <property type="molecule type" value="Genomic_DNA"/>
</dbReference>
<protein>
    <submittedName>
        <fullName evidence="2">Uncharacterized protein</fullName>
    </submittedName>
</protein>
<comment type="caution">
    <text evidence="2">The sequence shown here is derived from an EMBL/GenBank/DDBJ whole genome shotgun (WGS) entry which is preliminary data.</text>
</comment>
<dbReference type="Proteomes" id="UP000324748">
    <property type="component" value="Unassembled WGS sequence"/>
</dbReference>
<feature type="signal peptide" evidence="1">
    <location>
        <begin position="1"/>
        <end position="19"/>
    </location>
</feature>
<dbReference type="AlphaFoldDB" id="A0A5B0MMJ8"/>
<organism evidence="2 3">
    <name type="scientific">Puccinia graminis f. sp. tritici</name>
    <dbReference type="NCBI Taxonomy" id="56615"/>
    <lineage>
        <taxon>Eukaryota</taxon>
        <taxon>Fungi</taxon>
        <taxon>Dikarya</taxon>
        <taxon>Basidiomycota</taxon>
        <taxon>Pucciniomycotina</taxon>
        <taxon>Pucciniomycetes</taxon>
        <taxon>Pucciniales</taxon>
        <taxon>Pucciniaceae</taxon>
        <taxon>Puccinia</taxon>
    </lineage>
</organism>
<keyword evidence="1" id="KW-0732">Signal</keyword>
<keyword evidence="3" id="KW-1185">Reference proteome</keyword>
<dbReference type="OrthoDB" id="10268175at2759"/>
<feature type="chain" id="PRO_5023148387" evidence="1">
    <location>
        <begin position="20"/>
        <end position="120"/>
    </location>
</feature>
<proteinExistence type="predicted"/>
<gene>
    <name evidence="2" type="ORF">PGT21_010721</name>
</gene>
<sequence>MHFYTFVIALWATCGFAAAFDKTKQFQCPPAGKSYGFCGFPVATHPENKLTYWSLAQITPPDNNTPNIFNRCGWPSTANLCGDSAMVAYVFSKLGSSDGIPEDDNWSPHIFLESHVPSQG</sequence>
<accession>A0A5B0MMJ8</accession>
<evidence type="ECO:0000256" key="1">
    <source>
        <dbReference type="SAM" id="SignalP"/>
    </source>
</evidence>
<evidence type="ECO:0000313" key="2">
    <source>
        <dbReference type="EMBL" id="KAA1077523.1"/>
    </source>
</evidence>
<name>A0A5B0MMJ8_PUCGR</name>
<reference evidence="2 3" key="1">
    <citation type="submission" date="2019-05" db="EMBL/GenBank/DDBJ databases">
        <title>Emergence of the Ug99 lineage of the wheat stem rust pathogen through somatic hybridization.</title>
        <authorList>
            <person name="Li F."/>
            <person name="Upadhyaya N.M."/>
            <person name="Sperschneider J."/>
            <person name="Matny O."/>
            <person name="Nguyen-Phuc H."/>
            <person name="Mago R."/>
            <person name="Raley C."/>
            <person name="Miller M.E."/>
            <person name="Silverstein K.A.T."/>
            <person name="Henningsen E."/>
            <person name="Hirsch C.D."/>
            <person name="Visser B."/>
            <person name="Pretorius Z.A."/>
            <person name="Steffenson B.J."/>
            <person name="Schwessinger B."/>
            <person name="Dodds P.N."/>
            <person name="Figueroa M."/>
        </authorList>
    </citation>
    <scope>NUCLEOTIDE SEQUENCE [LARGE SCALE GENOMIC DNA]</scope>
    <source>
        <strain evidence="2">21-0</strain>
    </source>
</reference>
<evidence type="ECO:0000313" key="3">
    <source>
        <dbReference type="Proteomes" id="UP000324748"/>
    </source>
</evidence>